<evidence type="ECO:0008006" key="3">
    <source>
        <dbReference type="Google" id="ProtNLM"/>
    </source>
</evidence>
<dbReference type="Proteomes" id="UP000306985">
    <property type="component" value="Unassembled WGS sequence"/>
</dbReference>
<reference evidence="1 2" key="1">
    <citation type="submission" date="2019-05" db="EMBL/GenBank/DDBJ databases">
        <title>Nakamurella sp. N5BH11, whole genome shotgun sequence.</title>
        <authorList>
            <person name="Tuo L."/>
        </authorList>
    </citation>
    <scope>NUCLEOTIDE SEQUENCE [LARGE SCALE GENOMIC DNA]</scope>
    <source>
        <strain evidence="1 2">N5BH11</strain>
    </source>
</reference>
<proteinExistence type="predicted"/>
<dbReference type="EMBL" id="SZZH01000001">
    <property type="protein sequence ID" value="TKV61137.1"/>
    <property type="molecule type" value="Genomic_DNA"/>
</dbReference>
<name>A0A4U6QKT6_9ACTN</name>
<dbReference type="AlphaFoldDB" id="A0A4U6QKT6"/>
<organism evidence="1 2">
    <name type="scientific">Nakamurella flava</name>
    <dbReference type="NCBI Taxonomy" id="2576308"/>
    <lineage>
        <taxon>Bacteria</taxon>
        <taxon>Bacillati</taxon>
        <taxon>Actinomycetota</taxon>
        <taxon>Actinomycetes</taxon>
        <taxon>Nakamurellales</taxon>
        <taxon>Nakamurellaceae</taxon>
        <taxon>Nakamurella</taxon>
    </lineage>
</organism>
<keyword evidence="2" id="KW-1185">Reference proteome</keyword>
<evidence type="ECO:0000313" key="2">
    <source>
        <dbReference type="Proteomes" id="UP000306985"/>
    </source>
</evidence>
<dbReference type="OrthoDB" id="5193042at2"/>
<sequence length="117" mass="12524">MFLLVITVRFPAVDRELAEAGADAMVAALAAQPQTRRLRWARSTEDQDLRVLVAEFDSAAAYRSATSPMEVRATLIPWLSGATEPAITATSAVYEVDAVADDGVLSLLDPIVPVPGR</sequence>
<gene>
    <name evidence="1" type="ORF">FDO65_05760</name>
</gene>
<comment type="caution">
    <text evidence="1">The sequence shown here is derived from an EMBL/GenBank/DDBJ whole genome shotgun (WGS) entry which is preliminary data.</text>
</comment>
<accession>A0A4U6QKT6</accession>
<dbReference type="RefSeq" id="WP_137448441.1">
    <property type="nucleotide sequence ID" value="NZ_SZZH01000001.1"/>
</dbReference>
<evidence type="ECO:0000313" key="1">
    <source>
        <dbReference type="EMBL" id="TKV61137.1"/>
    </source>
</evidence>
<dbReference type="Gene3D" id="3.30.70.100">
    <property type="match status" value="1"/>
</dbReference>
<protein>
    <recommendedName>
        <fullName evidence="3">Antibiotic biosynthesis monooxygenase</fullName>
    </recommendedName>
</protein>